<proteinExistence type="predicted"/>
<evidence type="ECO:0000313" key="1">
    <source>
        <dbReference type="EMBL" id="QGG95866.1"/>
    </source>
</evidence>
<evidence type="ECO:0000313" key="2">
    <source>
        <dbReference type="Proteomes" id="UP000334019"/>
    </source>
</evidence>
<dbReference type="RefSeq" id="WP_153759972.1">
    <property type="nucleotide sequence ID" value="NZ_CP045851.1"/>
</dbReference>
<reference evidence="1 2" key="1">
    <citation type="submission" date="2019-11" db="EMBL/GenBank/DDBJ databases">
        <authorList>
            <person name="He Y."/>
        </authorList>
    </citation>
    <scope>NUCLEOTIDE SEQUENCE [LARGE SCALE GENOMIC DNA]</scope>
    <source>
        <strain evidence="1 2">SCSIO 58843</strain>
    </source>
</reference>
<gene>
    <name evidence="1" type="ORF">GH723_12580</name>
</gene>
<accession>A0A5Q2RN82</accession>
<dbReference type="Proteomes" id="UP000334019">
    <property type="component" value="Chromosome"/>
</dbReference>
<dbReference type="EMBL" id="CP045851">
    <property type="protein sequence ID" value="QGG95866.1"/>
    <property type="molecule type" value="Genomic_DNA"/>
</dbReference>
<dbReference type="KEGG" id="atq:GH723_12580"/>
<sequence>MSATRPPLADATLQIRPWADPVIDEMGHDLRSHYVERFWLGILGPSTTLLLRRIALGFDAEPDGFTLHLGDTARSLGLGARAGKHSPFVRALDRCCQFGAARRHGDQLDVRRRLPPLTRFHVSRLPEPLQAEHDDWVARSSATPTPADAHRRARRLALGLLELGEDHDEVERQLHLWRVHPAMAHEALRWATAHLAHDAA</sequence>
<dbReference type="AlphaFoldDB" id="A0A5Q2RN82"/>
<protein>
    <submittedName>
        <fullName evidence="1">Uncharacterized protein</fullName>
    </submittedName>
</protein>
<keyword evidence="2" id="KW-1185">Reference proteome</keyword>
<name>A0A5Q2RN82_9ACTN</name>
<organism evidence="1 2">
    <name type="scientific">Actinomarinicola tropica</name>
    <dbReference type="NCBI Taxonomy" id="2789776"/>
    <lineage>
        <taxon>Bacteria</taxon>
        <taxon>Bacillati</taxon>
        <taxon>Actinomycetota</taxon>
        <taxon>Acidimicrobiia</taxon>
        <taxon>Acidimicrobiales</taxon>
        <taxon>Iamiaceae</taxon>
        <taxon>Actinomarinicola</taxon>
    </lineage>
</organism>